<evidence type="ECO:0000313" key="1">
    <source>
        <dbReference type="EMBL" id="CUP39187.1"/>
    </source>
</evidence>
<sequence length="48" mass="5940">MKTLSNSPPPFKIGEFDLIFYFYFSTDQNRYDMYFEFIINFNTPNLRR</sequence>
<protein>
    <submittedName>
        <fullName evidence="1">Uncharacterized protein</fullName>
    </submittedName>
</protein>
<name>A0A174MWU1_BACT4</name>
<dbReference type="AlphaFoldDB" id="A0A174MWU1"/>
<evidence type="ECO:0000313" key="2">
    <source>
        <dbReference type="Proteomes" id="UP000095541"/>
    </source>
</evidence>
<dbReference type="EMBL" id="CZBI01000001">
    <property type="protein sequence ID" value="CUP39187.1"/>
    <property type="molecule type" value="Genomic_DNA"/>
</dbReference>
<gene>
    <name evidence="1" type="ORF">ERS852557_00443</name>
</gene>
<accession>A0A174MWU1</accession>
<proteinExistence type="predicted"/>
<reference evidence="1 2" key="1">
    <citation type="submission" date="2015-09" db="EMBL/GenBank/DDBJ databases">
        <authorList>
            <consortium name="Pathogen Informatics"/>
        </authorList>
    </citation>
    <scope>NUCLEOTIDE SEQUENCE [LARGE SCALE GENOMIC DNA]</scope>
    <source>
        <strain evidence="1 2">2789STDY5834945</strain>
    </source>
</reference>
<dbReference type="Proteomes" id="UP000095541">
    <property type="component" value="Unassembled WGS sequence"/>
</dbReference>
<organism evidence="1 2">
    <name type="scientific">Bacteroides thetaiotaomicron</name>
    <dbReference type="NCBI Taxonomy" id="818"/>
    <lineage>
        <taxon>Bacteria</taxon>
        <taxon>Pseudomonadati</taxon>
        <taxon>Bacteroidota</taxon>
        <taxon>Bacteroidia</taxon>
        <taxon>Bacteroidales</taxon>
        <taxon>Bacteroidaceae</taxon>
        <taxon>Bacteroides</taxon>
    </lineage>
</organism>